<proteinExistence type="predicted"/>
<protein>
    <submittedName>
        <fullName evidence="1">Uncharacterized protein</fullName>
    </submittedName>
</protein>
<dbReference type="Proteomes" id="UP000515472">
    <property type="component" value="Chromosome"/>
</dbReference>
<dbReference type="EMBL" id="AP023213">
    <property type="protein sequence ID" value="BCO11439.1"/>
    <property type="molecule type" value="Genomic_DNA"/>
</dbReference>
<sequence>MKKGFLYQKSLFCVDMVATMVVKNILQNRWTKKFVVQA</sequence>
<dbReference type="AlphaFoldDB" id="A0A7R7FSX4"/>
<evidence type="ECO:0000313" key="1">
    <source>
        <dbReference type="EMBL" id="BCO11439.1"/>
    </source>
</evidence>
<evidence type="ECO:0000313" key="2">
    <source>
        <dbReference type="Proteomes" id="UP000515472"/>
    </source>
</evidence>
<gene>
    <name evidence="1" type="ORF">GEOBRER4_n2536</name>
</gene>
<organism evidence="1 2">
    <name type="scientific">Citrifermentans bremense</name>
    <dbReference type="NCBI Taxonomy" id="60035"/>
    <lineage>
        <taxon>Bacteria</taxon>
        <taxon>Pseudomonadati</taxon>
        <taxon>Thermodesulfobacteriota</taxon>
        <taxon>Desulfuromonadia</taxon>
        <taxon>Geobacterales</taxon>
        <taxon>Geobacteraceae</taxon>
        <taxon>Citrifermentans</taxon>
    </lineage>
</organism>
<reference evidence="1 2" key="1">
    <citation type="submission" date="2020-06" db="EMBL/GenBank/DDBJ databases">
        <title>Interaction of electrochemicaly active bacteria, Geobacter bremensis R4 on different carbon anode.</title>
        <authorList>
            <person name="Meng L."/>
            <person name="Yoshida N."/>
        </authorList>
    </citation>
    <scope>NUCLEOTIDE SEQUENCE [LARGE SCALE GENOMIC DNA]</scope>
    <source>
        <strain evidence="1 2">R4</strain>
    </source>
</reference>
<accession>A0A7R7FSX4</accession>
<name>A0A7R7FSX4_9BACT</name>
<keyword evidence="2" id="KW-1185">Reference proteome</keyword>